<gene>
    <name evidence="2" type="ORF">LY79DRAFT_524622</name>
</gene>
<organism evidence="2 3">
    <name type="scientific">Colletotrichum navitas</name>
    <dbReference type="NCBI Taxonomy" id="681940"/>
    <lineage>
        <taxon>Eukaryota</taxon>
        <taxon>Fungi</taxon>
        <taxon>Dikarya</taxon>
        <taxon>Ascomycota</taxon>
        <taxon>Pezizomycotina</taxon>
        <taxon>Sordariomycetes</taxon>
        <taxon>Hypocreomycetidae</taxon>
        <taxon>Glomerellales</taxon>
        <taxon>Glomerellaceae</taxon>
        <taxon>Colletotrichum</taxon>
        <taxon>Colletotrichum graminicola species complex</taxon>
    </lineage>
</organism>
<feature type="region of interest" description="Disordered" evidence="1">
    <location>
        <begin position="1"/>
        <end position="210"/>
    </location>
</feature>
<feature type="compositionally biased region" description="Acidic residues" evidence="1">
    <location>
        <begin position="37"/>
        <end position="51"/>
    </location>
</feature>
<feature type="compositionally biased region" description="Acidic residues" evidence="1">
    <location>
        <begin position="89"/>
        <end position="104"/>
    </location>
</feature>
<protein>
    <recommendedName>
        <fullName evidence="4">SIT4 phosphatase-associated protein</fullName>
    </recommendedName>
</protein>
<proteinExistence type="predicted"/>
<name>A0AAD8PQH2_9PEZI</name>
<comment type="caution">
    <text evidence="2">The sequence shown here is derived from an EMBL/GenBank/DDBJ whole genome shotgun (WGS) entry which is preliminary data.</text>
</comment>
<evidence type="ECO:0000313" key="2">
    <source>
        <dbReference type="EMBL" id="KAK1574056.1"/>
    </source>
</evidence>
<evidence type="ECO:0000313" key="3">
    <source>
        <dbReference type="Proteomes" id="UP001230504"/>
    </source>
</evidence>
<feature type="compositionally biased region" description="Acidic residues" evidence="1">
    <location>
        <begin position="191"/>
        <end position="202"/>
    </location>
</feature>
<reference evidence="2" key="1">
    <citation type="submission" date="2021-06" db="EMBL/GenBank/DDBJ databases">
        <title>Comparative genomics, transcriptomics and evolutionary studies reveal genomic signatures of adaptation to plant cell wall in hemibiotrophic fungi.</title>
        <authorList>
            <consortium name="DOE Joint Genome Institute"/>
            <person name="Baroncelli R."/>
            <person name="Diaz J.F."/>
            <person name="Benocci T."/>
            <person name="Peng M."/>
            <person name="Battaglia E."/>
            <person name="Haridas S."/>
            <person name="Andreopoulos W."/>
            <person name="Labutti K."/>
            <person name="Pangilinan J."/>
            <person name="Floch G.L."/>
            <person name="Makela M.R."/>
            <person name="Henrissat B."/>
            <person name="Grigoriev I.V."/>
            <person name="Crouch J.A."/>
            <person name="De Vries R.P."/>
            <person name="Sukno S.A."/>
            <person name="Thon M.R."/>
        </authorList>
    </citation>
    <scope>NUCLEOTIDE SEQUENCE</scope>
    <source>
        <strain evidence="2">CBS 125086</strain>
    </source>
</reference>
<accession>A0AAD8PQH2</accession>
<dbReference type="EMBL" id="JAHLJV010000081">
    <property type="protein sequence ID" value="KAK1574056.1"/>
    <property type="molecule type" value="Genomic_DNA"/>
</dbReference>
<feature type="compositionally biased region" description="Basic and acidic residues" evidence="1">
    <location>
        <begin position="150"/>
        <end position="161"/>
    </location>
</feature>
<evidence type="ECO:0000256" key="1">
    <source>
        <dbReference type="SAM" id="MobiDB-lite"/>
    </source>
</evidence>
<dbReference type="GeneID" id="85439886"/>
<dbReference type="Proteomes" id="UP001230504">
    <property type="component" value="Unassembled WGS sequence"/>
</dbReference>
<dbReference type="AlphaFoldDB" id="A0AAD8PQH2"/>
<keyword evidence="3" id="KW-1185">Reference proteome</keyword>
<feature type="compositionally biased region" description="Basic and acidic residues" evidence="1">
    <location>
        <begin position="11"/>
        <end position="31"/>
    </location>
</feature>
<evidence type="ECO:0008006" key="4">
    <source>
        <dbReference type="Google" id="ProtNLM"/>
    </source>
</evidence>
<dbReference type="RefSeq" id="XP_060409611.1">
    <property type="nucleotide sequence ID" value="XM_060555646.1"/>
</dbReference>
<sequence>MHQKNAAAAASRDENGEGEKDDKTESGEGEKLTNPFADDEDDEENSSDEDDGSRHGPGAAGVVSGAWGQSGQASWWRSGGQQGQSAEFDGQDDSDEDEEDEEFGDFAMPEVEPAPGTDPNDKSILRPLAVYPPQGGAGGKAFGGLWPFAGKKDGKDDKPDADNGSTDDAATGDDEKPVQAAIEAARRTSIEDPDDDEEEEEVVVQKPSSL</sequence>